<dbReference type="SMART" id="SM00347">
    <property type="entry name" value="HTH_MARR"/>
    <property type="match status" value="1"/>
</dbReference>
<dbReference type="PROSITE" id="PS50995">
    <property type="entry name" value="HTH_MARR_2"/>
    <property type="match status" value="1"/>
</dbReference>
<dbReference type="InterPro" id="IPR039422">
    <property type="entry name" value="MarR/SlyA-like"/>
</dbReference>
<sequence>MHLSSGSVGTVEALRIEGAARGLLRGIGQLTQALFKAGDFGLTRSQVALLDALEPGPRRVTGLAAATGMAQPRVTVILQKLEEAGLVQRERCAADRRAVQTSLTPAGRDLLERGRQRMAEALLAALDGGIDDSERAVKAARNAITALVTAMESETS</sequence>
<dbReference type="RefSeq" id="WP_324769820.1">
    <property type="nucleotide sequence ID" value="NZ_BAAATS010000007.1"/>
</dbReference>
<dbReference type="SUPFAM" id="SSF46785">
    <property type="entry name" value="Winged helix' DNA-binding domain"/>
    <property type="match status" value="1"/>
</dbReference>
<dbReference type="InterPro" id="IPR036390">
    <property type="entry name" value="WH_DNA-bd_sf"/>
</dbReference>
<protein>
    <submittedName>
        <fullName evidence="2">MarR family transcriptional regulator</fullName>
    </submittedName>
</protein>
<organism evidence="2 3">
    <name type="scientific">Streptomyces kunmingensis</name>
    <dbReference type="NCBI Taxonomy" id="68225"/>
    <lineage>
        <taxon>Bacteria</taxon>
        <taxon>Bacillati</taxon>
        <taxon>Actinomycetota</taxon>
        <taxon>Actinomycetes</taxon>
        <taxon>Kitasatosporales</taxon>
        <taxon>Streptomycetaceae</taxon>
        <taxon>Streptomyces</taxon>
    </lineage>
</organism>
<dbReference type="PANTHER" id="PTHR33164">
    <property type="entry name" value="TRANSCRIPTIONAL REGULATOR, MARR FAMILY"/>
    <property type="match status" value="1"/>
</dbReference>
<dbReference type="InterPro" id="IPR036388">
    <property type="entry name" value="WH-like_DNA-bd_sf"/>
</dbReference>
<keyword evidence="3" id="KW-1185">Reference proteome</keyword>
<dbReference type="Proteomes" id="UP001352223">
    <property type="component" value="Unassembled WGS sequence"/>
</dbReference>
<dbReference type="EMBL" id="JAOZYB010000137">
    <property type="protein sequence ID" value="MEB3962321.1"/>
    <property type="molecule type" value="Genomic_DNA"/>
</dbReference>
<dbReference type="CDD" id="cd00090">
    <property type="entry name" value="HTH_ARSR"/>
    <property type="match status" value="1"/>
</dbReference>
<dbReference type="PANTHER" id="PTHR33164:SF43">
    <property type="entry name" value="HTH-TYPE TRANSCRIPTIONAL REPRESSOR YETL"/>
    <property type="match status" value="1"/>
</dbReference>
<reference evidence="2 3" key="1">
    <citation type="submission" date="2022-10" db="EMBL/GenBank/DDBJ databases">
        <authorList>
            <person name="Xie J."/>
            <person name="Shen N."/>
        </authorList>
    </citation>
    <scope>NUCLEOTIDE SEQUENCE [LARGE SCALE GENOMIC DNA]</scope>
    <source>
        <strain evidence="2 3">DSM 41681</strain>
    </source>
</reference>
<gene>
    <name evidence="2" type="ORF">OKJ48_18990</name>
</gene>
<dbReference type="Gene3D" id="1.10.10.10">
    <property type="entry name" value="Winged helix-like DNA-binding domain superfamily/Winged helix DNA-binding domain"/>
    <property type="match status" value="1"/>
</dbReference>
<evidence type="ECO:0000259" key="1">
    <source>
        <dbReference type="PROSITE" id="PS50995"/>
    </source>
</evidence>
<dbReference type="InterPro" id="IPR000835">
    <property type="entry name" value="HTH_MarR-typ"/>
</dbReference>
<feature type="domain" description="HTH marR-type" evidence="1">
    <location>
        <begin position="20"/>
        <end position="153"/>
    </location>
</feature>
<evidence type="ECO:0000313" key="3">
    <source>
        <dbReference type="Proteomes" id="UP001352223"/>
    </source>
</evidence>
<name>A0ABU6CC91_9ACTN</name>
<evidence type="ECO:0000313" key="2">
    <source>
        <dbReference type="EMBL" id="MEB3962321.1"/>
    </source>
</evidence>
<accession>A0ABU6CC91</accession>
<dbReference type="Pfam" id="PF12802">
    <property type="entry name" value="MarR_2"/>
    <property type="match status" value="1"/>
</dbReference>
<comment type="caution">
    <text evidence="2">The sequence shown here is derived from an EMBL/GenBank/DDBJ whole genome shotgun (WGS) entry which is preliminary data.</text>
</comment>
<proteinExistence type="predicted"/>
<dbReference type="InterPro" id="IPR011991">
    <property type="entry name" value="ArsR-like_HTH"/>
</dbReference>